<protein>
    <submittedName>
        <fullName evidence="1">Adenylate kinase-like kinase</fullName>
    </submittedName>
</protein>
<dbReference type="InterPro" id="IPR052922">
    <property type="entry name" value="Cytidylate_Kinase-2"/>
</dbReference>
<evidence type="ECO:0000313" key="2">
    <source>
        <dbReference type="Proteomes" id="UP000010366"/>
    </source>
</evidence>
<organism evidence="1 2">
    <name type="scientific">Chamaesiphon minutus (strain ATCC 27169 / PCC 6605)</name>
    <dbReference type="NCBI Taxonomy" id="1173020"/>
    <lineage>
        <taxon>Bacteria</taxon>
        <taxon>Bacillati</taxon>
        <taxon>Cyanobacteriota</taxon>
        <taxon>Cyanophyceae</taxon>
        <taxon>Gomontiellales</taxon>
        <taxon>Chamaesiphonaceae</taxon>
        <taxon>Chamaesiphon</taxon>
    </lineage>
</organism>
<dbReference type="SUPFAM" id="SSF52540">
    <property type="entry name" value="P-loop containing nucleoside triphosphate hydrolases"/>
    <property type="match status" value="1"/>
</dbReference>
<dbReference type="InterPro" id="IPR027417">
    <property type="entry name" value="P-loop_NTPase"/>
</dbReference>
<keyword evidence="1" id="KW-0418">Kinase</keyword>
<dbReference type="GO" id="GO:0016301">
    <property type="term" value="F:kinase activity"/>
    <property type="evidence" value="ECO:0007669"/>
    <property type="project" value="UniProtKB-KW"/>
</dbReference>
<dbReference type="KEGG" id="cmp:Cha6605_2171"/>
<dbReference type="PANTHER" id="PTHR37816">
    <property type="entry name" value="YALI0E33011P"/>
    <property type="match status" value="1"/>
</dbReference>
<dbReference type="AlphaFoldDB" id="K9UEL5"/>
<evidence type="ECO:0000313" key="1">
    <source>
        <dbReference type="EMBL" id="AFY93255.1"/>
    </source>
</evidence>
<keyword evidence="2" id="KW-1185">Reference proteome</keyword>
<proteinExistence type="predicted"/>
<accession>K9UEL5</accession>
<sequence length="184" mass="20942">MKKVAVFGNAGGGKSTLSQKLSEILGSPLHSLDKIQFRQNGVAVPVAEYQRIHAQILATDRWIIDGFGCMETLWPRLDAADSLVFVDLPLYLHFWWVTKRMLTGSFNPPAGWPENSPILKSSINSYRNLWLCDRYLTPKYREYIQKAKNNKNVYHLRSSQQIEQFLASINSGNATKIIVSNEKN</sequence>
<dbReference type="HOGENOM" id="CLU_092618_0_1_3"/>
<dbReference type="RefSeq" id="WP_015159410.1">
    <property type="nucleotide sequence ID" value="NC_019697.1"/>
</dbReference>
<reference evidence="1 2" key="1">
    <citation type="submission" date="2012-05" db="EMBL/GenBank/DDBJ databases">
        <title>Finished chromosome of genome of Chamaesiphon sp. PCC 6605.</title>
        <authorList>
            <consortium name="US DOE Joint Genome Institute"/>
            <person name="Gugger M."/>
            <person name="Coursin T."/>
            <person name="Rippka R."/>
            <person name="Tandeau De Marsac N."/>
            <person name="Huntemann M."/>
            <person name="Wei C.-L."/>
            <person name="Han J."/>
            <person name="Detter J.C."/>
            <person name="Han C."/>
            <person name="Tapia R."/>
            <person name="Chen A."/>
            <person name="Kyrpides N."/>
            <person name="Mavromatis K."/>
            <person name="Markowitz V."/>
            <person name="Szeto E."/>
            <person name="Ivanova N."/>
            <person name="Pagani I."/>
            <person name="Pati A."/>
            <person name="Goodwin L."/>
            <person name="Nordberg H.P."/>
            <person name="Cantor M.N."/>
            <person name="Hua S.X."/>
            <person name="Woyke T."/>
            <person name="Kerfeld C.A."/>
        </authorList>
    </citation>
    <scope>NUCLEOTIDE SEQUENCE [LARGE SCALE GENOMIC DNA]</scope>
    <source>
        <strain evidence="2">ATCC 27169 / PCC 6605</strain>
    </source>
</reference>
<dbReference type="STRING" id="1173020.Cha6605_2171"/>
<dbReference type="Proteomes" id="UP000010366">
    <property type="component" value="Chromosome"/>
</dbReference>
<dbReference type="PANTHER" id="PTHR37816:SF3">
    <property type="entry name" value="MODULATES DNA TOPOLOGY"/>
    <property type="match status" value="1"/>
</dbReference>
<keyword evidence="1" id="KW-0808">Transferase</keyword>
<dbReference type="eggNOG" id="COG0563">
    <property type="taxonomic scope" value="Bacteria"/>
</dbReference>
<dbReference type="OrthoDB" id="1201990at2"/>
<dbReference type="PATRIC" id="fig|1173020.3.peg.2469"/>
<dbReference type="EMBL" id="CP003600">
    <property type="protein sequence ID" value="AFY93255.1"/>
    <property type="molecule type" value="Genomic_DNA"/>
</dbReference>
<gene>
    <name evidence="1" type="ORF">Cha6605_2171</name>
</gene>
<dbReference type="Gene3D" id="3.40.50.300">
    <property type="entry name" value="P-loop containing nucleotide triphosphate hydrolases"/>
    <property type="match status" value="1"/>
</dbReference>
<name>K9UEL5_CHAP6</name>